<gene>
    <name evidence="2" type="ORF">IAB37_04760</name>
</gene>
<feature type="domain" description="Xylose isomerase-like TIM barrel" evidence="1">
    <location>
        <begin position="23"/>
        <end position="282"/>
    </location>
</feature>
<dbReference type="InterPro" id="IPR050312">
    <property type="entry name" value="IolE/XylAMocC-like"/>
</dbReference>
<protein>
    <submittedName>
        <fullName evidence="2">TIM barrel protein</fullName>
    </submittedName>
</protein>
<dbReference type="PANTHER" id="PTHR12110">
    <property type="entry name" value="HYDROXYPYRUVATE ISOMERASE"/>
    <property type="match status" value="1"/>
</dbReference>
<dbReference type="InterPro" id="IPR013022">
    <property type="entry name" value="Xyl_isomerase-like_TIM-brl"/>
</dbReference>
<name>A0A9D1DXN6_9FIRM</name>
<dbReference type="AlphaFoldDB" id="A0A9D1DXN6"/>
<dbReference type="Proteomes" id="UP000824241">
    <property type="component" value="Unassembled WGS sequence"/>
</dbReference>
<dbReference type="SUPFAM" id="SSF51658">
    <property type="entry name" value="Xylose isomerase-like"/>
    <property type="match status" value="1"/>
</dbReference>
<evidence type="ECO:0000313" key="3">
    <source>
        <dbReference type="Proteomes" id="UP000824241"/>
    </source>
</evidence>
<organism evidence="2 3">
    <name type="scientific">Candidatus Faecivivens stercoravium</name>
    <dbReference type="NCBI Taxonomy" id="2840803"/>
    <lineage>
        <taxon>Bacteria</taxon>
        <taxon>Bacillati</taxon>
        <taxon>Bacillota</taxon>
        <taxon>Clostridia</taxon>
        <taxon>Eubacteriales</taxon>
        <taxon>Oscillospiraceae</taxon>
        <taxon>Oscillospiraceae incertae sedis</taxon>
        <taxon>Candidatus Faecivivens</taxon>
    </lineage>
</organism>
<dbReference type="Gene3D" id="3.20.20.150">
    <property type="entry name" value="Divalent-metal-dependent TIM barrel enzymes"/>
    <property type="match status" value="1"/>
</dbReference>
<dbReference type="PANTHER" id="PTHR12110:SF41">
    <property type="entry name" value="INOSOSE DEHYDRATASE"/>
    <property type="match status" value="1"/>
</dbReference>
<proteinExistence type="predicted"/>
<dbReference type="Pfam" id="PF01261">
    <property type="entry name" value="AP_endonuc_2"/>
    <property type="match status" value="1"/>
</dbReference>
<dbReference type="InterPro" id="IPR036237">
    <property type="entry name" value="Xyl_isomerase-like_sf"/>
</dbReference>
<evidence type="ECO:0000259" key="1">
    <source>
        <dbReference type="Pfam" id="PF01261"/>
    </source>
</evidence>
<sequence length="309" mass="34814">MIKVGLILYSVRGEMEHDPIGTVERVAQMGYKNIEVCNHNAIQDPGCGFGVDAPTLKAAFDKFGSKVVSAHVFPFEKSDMQAVIAYNQALGNHNIVNPMGKFSTYDDLMRQCEDFNRWGKICREAGMTYLYHNHDHEYKTFGGKAILDLIAENTDPDYLSFELDTFWTMRGGVDPVEQMKKMGSRIKLIHQKDFAWDSMAPLNTIGITPEEREMKGEVGMDGNSDYAKKGGKFSAEAENEARRIRNTAFTEIGSGIMHIQEIIDAANQYTAAKYIILEQDYTRMESQFSSVEKSMAGFKKFTGISWDAE</sequence>
<accession>A0A9D1DXN6</accession>
<comment type="caution">
    <text evidence="2">The sequence shown here is derived from an EMBL/GenBank/DDBJ whole genome shotgun (WGS) entry which is preliminary data.</text>
</comment>
<dbReference type="EMBL" id="DVHA01000158">
    <property type="protein sequence ID" value="HIR60868.1"/>
    <property type="molecule type" value="Genomic_DNA"/>
</dbReference>
<evidence type="ECO:0000313" key="2">
    <source>
        <dbReference type="EMBL" id="HIR60868.1"/>
    </source>
</evidence>
<reference evidence="2" key="2">
    <citation type="journal article" date="2021" name="PeerJ">
        <title>Extensive microbial diversity within the chicken gut microbiome revealed by metagenomics and culture.</title>
        <authorList>
            <person name="Gilroy R."/>
            <person name="Ravi A."/>
            <person name="Getino M."/>
            <person name="Pursley I."/>
            <person name="Horton D.L."/>
            <person name="Alikhan N.F."/>
            <person name="Baker D."/>
            <person name="Gharbi K."/>
            <person name="Hall N."/>
            <person name="Watson M."/>
            <person name="Adriaenssens E.M."/>
            <person name="Foster-Nyarko E."/>
            <person name="Jarju S."/>
            <person name="Secka A."/>
            <person name="Antonio M."/>
            <person name="Oren A."/>
            <person name="Chaudhuri R.R."/>
            <person name="La Ragione R."/>
            <person name="Hildebrand F."/>
            <person name="Pallen M.J."/>
        </authorList>
    </citation>
    <scope>NUCLEOTIDE SEQUENCE</scope>
    <source>
        <strain evidence="2">CHK189-12415</strain>
    </source>
</reference>
<reference evidence="2" key="1">
    <citation type="submission" date="2020-10" db="EMBL/GenBank/DDBJ databases">
        <authorList>
            <person name="Gilroy R."/>
        </authorList>
    </citation>
    <scope>NUCLEOTIDE SEQUENCE</scope>
    <source>
        <strain evidence="2">CHK189-12415</strain>
    </source>
</reference>